<dbReference type="Proteomes" id="UP000294887">
    <property type="component" value="Unassembled WGS sequence"/>
</dbReference>
<dbReference type="EMBL" id="SMFQ01000002">
    <property type="protein sequence ID" value="TCJ88460.1"/>
    <property type="molecule type" value="Genomic_DNA"/>
</dbReference>
<gene>
    <name evidence="2" type="ORF">EV695_0314</name>
</gene>
<dbReference type="OrthoDB" id="5625181at2"/>
<feature type="signal peptide" evidence="1">
    <location>
        <begin position="1"/>
        <end position="19"/>
    </location>
</feature>
<sequence>MKKMLLISGISLLMQACVAVPNDSSSKSASSNPSKRFSIENIKKKKEEEYAKKYADLKKMNPAEEVAKAVKNNSIYLLAYNSGRGGERKIPGLLEPQPVSVNCRVLQLDGMGDVIYGENHLKYRIALREYASSFNASMMTYCR</sequence>
<proteinExistence type="predicted"/>
<keyword evidence="1" id="KW-0732">Signal</keyword>
<dbReference type="AlphaFoldDB" id="A0A4R1F506"/>
<organism evidence="2 3">
    <name type="scientific">Cocleimonas flava</name>
    <dbReference type="NCBI Taxonomy" id="634765"/>
    <lineage>
        <taxon>Bacteria</taxon>
        <taxon>Pseudomonadati</taxon>
        <taxon>Pseudomonadota</taxon>
        <taxon>Gammaproteobacteria</taxon>
        <taxon>Thiotrichales</taxon>
        <taxon>Thiotrichaceae</taxon>
        <taxon>Cocleimonas</taxon>
    </lineage>
</organism>
<name>A0A4R1F506_9GAMM</name>
<reference evidence="2 3" key="1">
    <citation type="submission" date="2019-03" db="EMBL/GenBank/DDBJ databases">
        <title>Genomic Encyclopedia of Type Strains, Phase IV (KMG-IV): sequencing the most valuable type-strain genomes for metagenomic binning, comparative biology and taxonomic classification.</title>
        <authorList>
            <person name="Goeker M."/>
        </authorList>
    </citation>
    <scope>NUCLEOTIDE SEQUENCE [LARGE SCALE GENOMIC DNA]</scope>
    <source>
        <strain evidence="2 3">DSM 24830</strain>
    </source>
</reference>
<protein>
    <recommendedName>
        <fullName evidence="4">Lipoprotein</fullName>
    </recommendedName>
</protein>
<evidence type="ECO:0000313" key="2">
    <source>
        <dbReference type="EMBL" id="TCJ88460.1"/>
    </source>
</evidence>
<dbReference type="PROSITE" id="PS51257">
    <property type="entry name" value="PROKAR_LIPOPROTEIN"/>
    <property type="match status" value="1"/>
</dbReference>
<evidence type="ECO:0000256" key="1">
    <source>
        <dbReference type="SAM" id="SignalP"/>
    </source>
</evidence>
<feature type="chain" id="PRO_5020200768" description="Lipoprotein" evidence="1">
    <location>
        <begin position="20"/>
        <end position="143"/>
    </location>
</feature>
<comment type="caution">
    <text evidence="2">The sequence shown here is derived from an EMBL/GenBank/DDBJ whole genome shotgun (WGS) entry which is preliminary data.</text>
</comment>
<evidence type="ECO:0008006" key="4">
    <source>
        <dbReference type="Google" id="ProtNLM"/>
    </source>
</evidence>
<keyword evidence="3" id="KW-1185">Reference proteome</keyword>
<accession>A0A4R1F506</accession>
<dbReference type="RefSeq" id="WP_131904155.1">
    <property type="nucleotide sequence ID" value="NZ_BAAAFU010000008.1"/>
</dbReference>
<evidence type="ECO:0000313" key="3">
    <source>
        <dbReference type="Proteomes" id="UP000294887"/>
    </source>
</evidence>